<dbReference type="AlphaFoldDB" id="A0A0C3QPK6"/>
<protein>
    <recommendedName>
        <fullName evidence="3">F-box domain-containing protein</fullName>
    </recommendedName>
</protein>
<proteinExistence type="predicted"/>
<dbReference type="HOGENOM" id="CLU_1653436_0_0_1"/>
<organism evidence="1 2">
    <name type="scientific">Tulasnella calospora MUT 4182</name>
    <dbReference type="NCBI Taxonomy" id="1051891"/>
    <lineage>
        <taxon>Eukaryota</taxon>
        <taxon>Fungi</taxon>
        <taxon>Dikarya</taxon>
        <taxon>Basidiomycota</taxon>
        <taxon>Agaricomycotina</taxon>
        <taxon>Agaricomycetes</taxon>
        <taxon>Cantharellales</taxon>
        <taxon>Tulasnellaceae</taxon>
        <taxon>Tulasnella</taxon>
    </lineage>
</organism>
<name>A0A0C3QPK6_9AGAM</name>
<reference evidence="2" key="2">
    <citation type="submission" date="2015-01" db="EMBL/GenBank/DDBJ databases">
        <title>Evolutionary Origins and Diversification of the Mycorrhizal Mutualists.</title>
        <authorList>
            <consortium name="DOE Joint Genome Institute"/>
            <consortium name="Mycorrhizal Genomics Consortium"/>
            <person name="Kohler A."/>
            <person name="Kuo A."/>
            <person name="Nagy L.G."/>
            <person name="Floudas D."/>
            <person name="Copeland A."/>
            <person name="Barry K.W."/>
            <person name="Cichocki N."/>
            <person name="Veneault-Fourrey C."/>
            <person name="LaButti K."/>
            <person name="Lindquist E.A."/>
            <person name="Lipzen A."/>
            <person name="Lundell T."/>
            <person name="Morin E."/>
            <person name="Murat C."/>
            <person name="Riley R."/>
            <person name="Ohm R."/>
            <person name="Sun H."/>
            <person name="Tunlid A."/>
            <person name="Henrissat B."/>
            <person name="Grigoriev I.V."/>
            <person name="Hibbett D.S."/>
            <person name="Martin F."/>
        </authorList>
    </citation>
    <scope>NUCLEOTIDE SEQUENCE [LARGE SCALE GENOMIC DNA]</scope>
    <source>
        <strain evidence="2">MUT 4182</strain>
    </source>
</reference>
<evidence type="ECO:0000313" key="1">
    <source>
        <dbReference type="EMBL" id="KIO30241.1"/>
    </source>
</evidence>
<accession>A0A0C3QPK6</accession>
<evidence type="ECO:0008006" key="3">
    <source>
        <dbReference type="Google" id="ProtNLM"/>
    </source>
</evidence>
<gene>
    <name evidence="1" type="ORF">M407DRAFT_20705</name>
</gene>
<dbReference type="EMBL" id="KN822974">
    <property type="protein sequence ID" value="KIO30241.1"/>
    <property type="molecule type" value="Genomic_DNA"/>
</dbReference>
<dbReference type="Proteomes" id="UP000054248">
    <property type="component" value="Unassembled WGS sequence"/>
</dbReference>
<keyword evidence="2" id="KW-1185">Reference proteome</keyword>
<reference evidence="1 2" key="1">
    <citation type="submission" date="2014-04" db="EMBL/GenBank/DDBJ databases">
        <authorList>
            <consortium name="DOE Joint Genome Institute"/>
            <person name="Kuo A."/>
            <person name="Girlanda M."/>
            <person name="Perotto S."/>
            <person name="Kohler A."/>
            <person name="Nagy L.G."/>
            <person name="Floudas D."/>
            <person name="Copeland A."/>
            <person name="Barry K.W."/>
            <person name="Cichocki N."/>
            <person name="Veneault-Fourrey C."/>
            <person name="LaButti K."/>
            <person name="Lindquist E.A."/>
            <person name="Lipzen A."/>
            <person name="Lundell T."/>
            <person name="Morin E."/>
            <person name="Murat C."/>
            <person name="Sun H."/>
            <person name="Tunlid A."/>
            <person name="Henrissat B."/>
            <person name="Grigoriev I.V."/>
            <person name="Hibbett D.S."/>
            <person name="Martin F."/>
            <person name="Nordberg H.P."/>
            <person name="Cantor M.N."/>
            <person name="Hua S.X."/>
        </authorList>
    </citation>
    <scope>NUCLEOTIDE SEQUENCE [LARGE SCALE GENOMIC DNA]</scope>
    <source>
        <strain evidence="1 2">MUT 4182</strain>
    </source>
</reference>
<dbReference type="SUPFAM" id="SSF52047">
    <property type="entry name" value="RNI-like"/>
    <property type="match status" value="1"/>
</dbReference>
<sequence>MNSSILHSGTAPITKLSTEILDEIFFLACQQRFDKTSLKSLTKLALVFIDWANPFVEMVPLLQNLRYLRLYDVRIPSESDLVTILRSSPSLQRLVLHVISSAMVATPNLETEIVLSQLRRLVVGWEELVLELREELDARRMGKKRPVKTLQPAGTQEIRG</sequence>
<evidence type="ECO:0000313" key="2">
    <source>
        <dbReference type="Proteomes" id="UP000054248"/>
    </source>
</evidence>
<dbReference type="OrthoDB" id="10326462at2759"/>